<keyword evidence="2 4" id="KW-0963">Cytoplasm</keyword>
<sequence length="98" mass="10614">MKIIKEAVAGTLESSDVMVRIAPIDGAEIDLQLHSSVEKQFGDAIRETVLDTLAKLGVTGVQLIIDDKGALDCILRARLQTVLLRASDSKELPWEALS</sequence>
<dbReference type="EMBL" id="FOLW01000003">
    <property type="protein sequence ID" value="SFC60583.1"/>
    <property type="molecule type" value="Genomic_DNA"/>
</dbReference>
<gene>
    <name evidence="4" type="primary">citD</name>
    <name evidence="6" type="ORF">SAMN02745723_10392</name>
</gene>
<evidence type="ECO:0000256" key="1">
    <source>
        <dbReference type="ARBA" id="ARBA00004496"/>
    </source>
</evidence>
<evidence type="ECO:0000313" key="6">
    <source>
        <dbReference type="EMBL" id="SFC60583.1"/>
    </source>
</evidence>
<dbReference type="HAMAP" id="MF_00805">
    <property type="entry name" value="CitD"/>
    <property type="match status" value="1"/>
</dbReference>
<dbReference type="Pfam" id="PF06857">
    <property type="entry name" value="ACP"/>
    <property type="match status" value="1"/>
</dbReference>
<dbReference type="GO" id="GO:0016829">
    <property type="term" value="F:lyase activity"/>
    <property type="evidence" value="ECO:0007669"/>
    <property type="project" value="UniProtKB-KW"/>
</dbReference>
<reference evidence="6 7" key="1">
    <citation type="submission" date="2016-10" db="EMBL/GenBank/DDBJ databases">
        <authorList>
            <person name="Varghese N."/>
            <person name="Submissions S."/>
        </authorList>
    </citation>
    <scope>NUCLEOTIDE SEQUENCE [LARGE SCALE GENOMIC DNA]</scope>
    <source>
        <strain evidence="6 7">DSM 5563</strain>
    </source>
</reference>
<dbReference type="NCBIfam" id="TIGR01608">
    <property type="entry name" value="citD"/>
    <property type="match status" value="1"/>
</dbReference>
<evidence type="ECO:0000256" key="2">
    <source>
        <dbReference type="ARBA" id="ARBA00022490"/>
    </source>
</evidence>
<comment type="subunit">
    <text evidence="4">Oligomer with a subunit composition of (alpha,beta,gamma)6.</text>
</comment>
<keyword evidence="6" id="KW-0456">Lyase</keyword>
<dbReference type="Proteomes" id="UP000226420">
    <property type="component" value="Unassembled WGS sequence"/>
</dbReference>
<dbReference type="AlphaFoldDB" id="A0AAJ4W9Q8"/>
<evidence type="ECO:0000256" key="4">
    <source>
        <dbReference type="HAMAP-Rule" id="MF_00805"/>
    </source>
</evidence>
<accession>A0AAJ4W9Q8</accession>
<dbReference type="NCBIfam" id="NF009726">
    <property type="entry name" value="PRK13253.1"/>
    <property type="match status" value="1"/>
</dbReference>
<feature type="modified residue" description="O-(phosphoribosyl dephospho-coenzyme A)serine" evidence="4 5">
    <location>
        <position position="14"/>
    </location>
</feature>
<evidence type="ECO:0000256" key="3">
    <source>
        <dbReference type="ARBA" id="ARBA00022553"/>
    </source>
</evidence>
<evidence type="ECO:0000313" key="7">
    <source>
        <dbReference type="Proteomes" id="UP000226420"/>
    </source>
</evidence>
<keyword evidence="3 4" id="KW-0597">Phosphoprotein</keyword>
<dbReference type="GO" id="GO:0005737">
    <property type="term" value="C:cytoplasm"/>
    <property type="evidence" value="ECO:0007669"/>
    <property type="project" value="UniProtKB-SubCell"/>
</dbReference>
<evidence type="ECO:0000256" key="5">
    <source>
        <dbReference type="PIRSR" id="PIRSR002736-50"/>
    </source>
</evidence>
<dbReference type="RefSeq" id="WP_047781986.1">
    <property type="nucleotide sequence ID" value="NZ_FOLW01000003.1"/>
</dbReference>
<name>A0AAJ4W9Q8_9GAMM</name>
<dbReference type="InterPro" id="IPR006495">
    <property type="entry name" value="CitD"/>
</dbReference>
<proteinExistence type="inferred from homology"/>
<protein>
    <recommendedName>
        <fullName evidence="4">Citrate lyase acyl carrier protein</fullName>
    </recommendedName>
    <alternativeName>
        <fullName evidence="4">Citrate lyase gamma chain</fullName>
    </alternativeName>
</protein>
<dbReference type="InterPro" id="IPR023439">
    <property type="entry name" value="Mal_deCO2ase/Cit_lyase_ACP"/>
</dbReference>
<organism evidence="6 7">
    <name type="scientific">Pragia fontium DSM 5563 = ATCC 49100</name>
    <dbReference type="NCBI Taxonomy" id="1122977"/>
    <lineage>
        <taxon>Bacteria</taxon>
        <taxon>Pseudomonadati</taxon>
        <taxon>Pseudomonadota</taxon>
        <taxon>Gammaproteobacteria</taxon>
        <taxon>Enterobacterales</taxon>
        <taxon>Budviciaceae</taxon>
        <taxon>Pragia</taxon>
    </lineage>
</organism>
<comment type="similarity">
    <text evidence="4">Belongs to the CitD family.</text>
</comment>
<comment type="subcellular location">
    <subcellularLocation>
        <location evidence="1 4">Cytoplasm</location>
    </subcellularLocation>
</comment>
<comment type="caution">
    <text evidence="6">The sequence shown here is derived from an EMBL/GenBank/DDBJ whole genome shotgun (WGS) entry which is preliminary data.</text>
</comment>
<comment type="function">
    <text evidence="4">Covalent carrier of the coenzyme of citrate lyase.</text>
</comment>
<dbReference type="PIRSF" id="PIRSF002736">
    <property type="entry name" value="Citrt_lyas_gamma"/>
    <property type="match status" value="1"/>
</dbReference>